<name>A0A822YC07_NELNU</name>
<keyword evidence="2" id="KW-1185">Reference proteome</keyword>
<proteinExistence type="predicted"/>
<evidence type="ECO:0000313" key="1">
    <source>
        <dbReference type="EMBL" id="DAD28606.1"/>
    </source>
</evidence>
<dbReference type="Proteomes" id="UP000607653">
    <property type="component" value="Unassembled WGS sequence"/>
</dbReference>
<dbReference type="AlphaFoldDB" id="A0A822YC07"/>
<gene>
    <name evidence="1" type="ORF">HUJ06_030074</name>
</gene>
<dbReference type="EMBL" id="DUZY01000002">
    <property type="protein sequence ID" value="DAD28606.1"/>
    <property type="molecule type" value="Genomic_DNA"/>
</dbReference>
<reference evidence="1 2" key="1">
    <citation type="journal article" date="2020" name="Mol. Biol. Evol.">
        <title>Distinct Expression and Methylation Patterns for Genes with Different Fates following a Single Whole-Genome Duplication in Flowering Plants.</title>
        <authorList>
            <person name="Shi T."/>
            <person name="Rahmani R.S."/>
            <person name="Gugger P.F."/>
            <person name="Wang M."/>
            <person name="Li H."/>
            <person name="Zhang Y."/>
            <person name="Li Z."/>
            <person name="Wang Q."/>
            <person name="Van de Peer Y."/>
            <person name="Marchal K."/>
            <person name="Chen J."/>
        </authorList>
    </citation>
    <scope>NUCLEOTIDE SEQUENCE [LARGE SCALE GENOMIC DNA]</scope>
    <source>
        <tissue evidence="1">Leaf</tissue>
    </source>
</reference>
<sequence length="80" mass="9121">MDKAQLVCSLQVQHDDGKLKPASHPSFKIKSSRFQEAALTYHQKPMLGNPLQARDELVCITAEKCRPMFISFFFSFSSEK</sequence>
<protein>
    <submittedName>
        <fullName evidence="1">Uncharacterized protein</fullName>
    </submittedName>
</protein>
<evidence type="ECO:0000313" key="2">
    <source>
        <dbReference type="Proteomes" id="UP000607653"/>
    </source>
</evidence>
<organism evidence="1 2">
    <name type="scientific">Nelumbo nucifera</name>
    <name type="common">Sacred lotus</name>
    <dbReference type="NCBI Taxonomy" id="4432"/>
    <lineage>
        <taxon>Eukaryota</taxon>
        <taxon>Viridiplantae</taxon>
        <taxon>Streptophyta</taxon>
        <taxon>Embryophyta</taxon>
        <taxon>Tracheophyta</taxon>
        <taxon>Spermatophyta</taxon>
        <taxon>Magnoliopsida</taxon>
        <taxon>Proteales</taxon>
        <taxon>Nelumbonaceae</taxon>
        <taxon>Nelumbo</taxon>
    </lineage>
</organism>
<comment type="caution">
    <text evidence="1">The sequence shown here is derived from an EMBL/GenBank/DDBJ whole genome shotgun (WGS) entry which is preliminary data.</text>
</comment>
<accession>A0A822YC07</accession>